<keyword evidence="3" id="KW-1185">Reference proteome</keyword>
<feature type="region of interest" description="Disordered" evidence="1">
    <location>
        <begin position="1"/>
        <end position="91"/>
    </location>
</feature>
<sequence length="172" mass="18415">MNQGQLKSRRCGCGDRRPRRALERAPRQSAARGRATAEFRLEGRRRRGCGVRGESEARRGGVGPGTGDPGEDSWGVGGHGGPTAVGPRPLDVAGPAARATALRRRALGRWACGTWPSPLRACEAPGTELSVRRWTIFDVGGGLRLWGTQALHGTRGCNRVVPSMGMEQPNNR</sequence>
<dbReference type="Proteomes" id="UP001066276">
    <property type="component" value="Chromosome 11"/>
</dbReference>
<evidence type="ECO:0000313" key="3">
    <source>
        <dbReference type="Proteomes" id="UP001066276"/>
    </source>
</evidence>
<dbReference type="AlphaFoldDB" id="A0AAV7LYW7"/>
<evidence type="ECO:0000313" key="2">
    <source>
        <dbReference type="EMBL" id="KAJ1092885.1"/>
    </source>
</evidence>
<comment type="caution">
    <text evidence="2">The sequence shown here is derived from an EMBL/GenBank/DDBJ whole genome shotgun (WGS) entry which is preliminary data.</text>
</comment>
<reference evidence="2" key="1">
    <citation type="journal article" date="2022" name="bioRxiv">
        <title>Sequencing and chromosome-scale assembly of the giantPleurodeles waltlgenome.</title>
        <authorList>
            <person name="Brown T."/>
            <person name="Elewa A."/>
            <person name="Iarovenko S."/>
            <person name="Subramanian E."/>
            <person name="Araus A.J."/>
            <person name="Petzold A."/>
            <person name="Susuki M."/>
            <person name="Suzuki K.-i.T."/>
            <person name="Hayashi T."/>
            <person name="Toyoda A."/>
            <person name="Oliveira C."/>
            <person name="Osipova E."/>
            <person name="Leigh N.D."/>
            <person name="Simon A."/>
            <person name="Yun M.H."/>
        </authorList>
    </citation>
    <scope>NUCLEOTIDE SEQUENCE</scope>
    <source>
        <strain evidence="2">20211129_DDA</strain>
        <tissue evidence="2">Liver</tissue>
    </source>
</reference>
<name>A0AAV7LYW7_PLEWA</name>
<protein>
    <submittedName>
        <fullName evidence="2">Uncharacterized protein</fullName>
    </submittedName>
</protein>
<accession>A0AAV7LYW7</accession>
<feature type="compositionally biased region" description="Basic and acidic residues" evidence="1">
    <location>
        <begin position="12"/>
        <end position="26"/>
    </location>
</feature>
<gene>
    <name evidence="2" type="ORF">NDU88_005995</name>
</gene>
<proteinExistence type="predicted"/>
<dbReference type="EMBL" id="JANPWB010000015">
    <property type="protein sequence ID" value="KAJ1092885.1"/>
    <property type="molecule type" value="Genomic_DNA"/>
</dbReference>
<organism evidence="2 3">
    <name type="scientific">Pleurodeles waltl</name>
    <name type="common">Iberian ribbed newt</name>
    <dbReference type="NCBI Taxonomy" id="8319"/>
    <lineage>
        <taxon>Eukaryota</taxon>
        <taxon>Metazoa</taxon>
        <taxon>Chordata</taxon>
        <taxon>Craniata</taxon>
        <taxon>Vertebrata</taxon>
        <taxon>Euteleostomi</taxon>
        <taxon>Amphibia</taxon>
        <taxon>Batrachia</taxon>
        <taxon>Caudata</taxon>
        <taxon>Salamandroidea</taxon>
        <taxon>Salamandridae</taxon>
        <taxon>Pleurodelinae</taxon>
        <taxon>Pleurodeles</taxon>
    </lineage>
</organism>
<evidence type="ECO:0000256" key="1">
    <source>
        <dbReference type="SAM" id="MobiDB-lite"/>
    </source>
</evidence>